<dbReference type="InterPro" id="IPR029058">
    <property type="entry name" value="AB_hydrolase_fold"/>
</dbReference>
<organism evidence="8 9">
    <name type="scientific">Aedes aegypti</name>
    <name type="common">Yellowfever mosquito</name>
    <name type="synonym">Culex aegypti</name>
    <dbReference type="NCBI Taxonomy" id="7159"/>
    <lineage>
        <taxon>Eukaryota</taxon>
        <taxon>Metazoa</taxon>
        <taxon>Ecdysozoa</taxon>
        <taxon>Arthropoda</taxon>
        <taxon>Hexapoda</taxon>
        <taxon>Insecta</taxon>
        <taxon>Pterygota</taxon>
        <taxon>Neoptera</taxon>
        <taxon>Endopterygota</taxon>
        <taxon>Diptera</taxon>
        <taxon>Nematocera</taxon>
        <taxon>Culicoidea</taxon>
        <taxon>Culicidae</taxon>
        <taxon>Culicinae</taxon>
        <taxon>Aedini</taxon>
        <taxon>Aedes</taxon>
        <taxon>Stegomyia</taxon>
    </lineage>
</organism>
<comment type="similarity">
    <text evidence="1 6">Belongs to the type-B carboxylesterase/lipase family.</text>
</comment>
<dbReference type="Gene3D" id="3.40.50.1820">
    <property type="entry name" value="alpha/beta hydrolase"/>
    <property type="match status" value="1"/>
</dbReference>
<dbReference type="PANTHER" id="PTHR11559">
    <property type="entry name" value="CARBOXYLESTERASE"/>
    <property type="match status" value="1"/>
</dbReference>
<keyword evidence="5" id="KW-0325">Glycoprotein</keyword>
<evidence type="ECO:0000256" key="3">
    <source>
        <dbReference type="ARBA" id="ARBA00022801"/>
    </source>
</evidence>
<dbReference type="FunCoup" id="A0A1S4F9U8">
    <property type="interactions" value="36"/>
</dbReference>
<dbReference type="GO" id="GO:0052689">
    <property type="term" value="F:carboxylic ester hydrolase activity"/>
    <property type="evidence" value="ECO:0007669"/>
    <property type="project" value="UniProtKB-KW"/>
</dbReference>
<dbReference type="InterPro" id="IPR050309">
    <property type="entry name" value="Type-B_Carboxylest/Lipase"/>
</dbReference>
<sequence>MLFLRISSLLIIYTVTSVLSEVSQPKVCIDNGCILGKYYTSQKGNEYEAFLGVPYAKPPVGELRFKNPQPVEPWTADYDASFERSKCVQKNDLWIDQKVEGDEDCLYINLYKPKQAKREKLAVMVYIHGGGYFSGSASKGEFGPDRFMDTEEVILIVMQYRLGVFGFLSTGDHAATGNFGLKDQNAVLRWVRQNIDRFGGDPELVTLFGQSAGGASVQMQMMSPLSKGLFARAWSLSGSALGFWTKPNENPLKFAREQTLAVGIESAADMTSEELVEALRQVDAKVLGQSIDKLKFWHVFPLTPYRPVVEQFVDEETFISGDQRDLWTRGEYLQVPWVTSFVPNEGAFASLALIVNQTLLDRLNENAGSYLTRLLGCPDNEKSKQLLKERFFSDGSEDSWITQANAHKIQDIMSEAFITFPIAQGVQQHIALDNPSKARIDVRYFNFAGRYSHSKYFAKDDGKFGVCHSDDLIYLFRAAGLFSDFELDSEEYAMAEKLVEDYVRFAYDGLKTNNCQDSSCSILEYSNSKDSEKPYKLNDIEGFDEAMIKFWTEFYTC</sequence>
<dbReference type="InterPro" id="IPR019826">
    <property type="entry name" value="Carboxylesterase_B_AS"/>
</dbReference>
<evidence type="ECO:0000259" key="7">
    <source>
        <dbReference type="Pfam" id="PF00135"/>
    </source>
</evidence>
<dbReference type="AlphaFoldDB" id="A0A1S4F9U8"/>
<dbReference type="InParanoid" id="A0A1S4F9U8"/>
<evidence type="ECO:0000256" key="5">
    <source>
        <dbReference type="ARBA" id="ARBA00023180"/>
    </source>
</evidence>
<dbReference type="InterPro" id="IPR019819">
    <property type="entry name" value="Carboxylesterase_B_CS"/>
</dbReference>
<dbReference type="OrthoDB" id="19653at2759"/>
<evidence type="ECO:0000313" key="9">
    <source>
        <dbReference type="Proteomes" id="UP000008820"/>
    </source>
</evidence>
<name>A0A1S4F9U8_AEDAE</name>
<keyword evidence="6" id="KW-0732">Signal</keyword>
<evidence type="ECO:0000256" key="6">
    <source>
        <dbReference type="RuleBase" id="RU361235"/>
    </source>
</evidence>
<gene>
    <name evidence="8" type="primary">5566107</name>
</gene>
<dbReference type="Proteomes" id="UP000008820">
    <property type="component" value="Chromosome 2"/>
</dbReference>
<dbReference type="EnsemblMetazoa" id="AAEL005199-RA">
    <property type="protein sequence ID" value="AAEL005199-PA"/>
    <property type="gene ID" value="AAEL005199"/>
</dbReference>
<dbReference type="SUPFAM" id="SSF53474">
    <property type="entry name" value="alpha/beta-Hydrolases"/>
    <property type="match status" value="1"/>
</dbReference>
<reference evidence="8 9" key="1">
    <citation type="submission" date="2017-06" db="EMBL/GenBank/DDBJ databases">
        <title>Aedes aegypti genome working group (AGWG) sequencing and assembly.</title>
        <authorList>
            <consortium name="Aedes aegypti Genome Working Group (AGWG)"/>
            <person name="Matthews B.J."/>
        </authorList>
    </citation>
    <scope>NUCLEOTIDE SEQUENCE [LARGE SCALE GENOMIC DNA]</scope>
    <source>
        <strain evidence="8 9">LVP_AGWG</strain>
    </source>
</reference>
<evidence type="ECO:0000256" key="4">
    <source>
        <dbReference type="ARBA" id="ARBA00023157"/>
    </source>
</evidence>
<evidence type="ECO:0000313" key="8">
    <source>
        <dbReference type="EnsemblMetazoa" id="AAEL005199-PA"/>
    </source>
</evidence>
<evidence type="ECO:0000256" key="1">
    <source>
        <dbReference type="ARBA" id="ARBA00005964"/>
    </source>
</evidence>
<feature type="domain" description="Carboxylesterase type B" evidence="7">
    <location>
        <begin position="24"/>
        <end position="516"/>
    </location>
</feature>
<dbReference type="PROSITE" id="PS00122">
    <property type="entry name" value="CARBOXYLESTERASE_B_1"/>
    <property type="match status" value="1"/>
</dbReference>
<protein>
    <recommendedName>
        <fullName evidence="6">Carboxylic ester hydrolase</fullName>
        <ecNumber evidence="6">3.1.1.-</ecNumber>
    </recommendedName>
</protein>
<accession>A0A1S4F9U8</accession>
<dbReference type="PROSITE" id="PS00941">
    <property type="entry name" value="CARBOXYLESTERASE_B_2"/>
    <property type="match status" value="1"/>
</dbReference>
<dbReference type="InterPro" id="IPR002018">
    <property type="entry name" value="CarbesteraseB"/>
</dbReference>
<keyword evidence="4" id="KW-1015">Disulfide bond</keyword>
<reference evidence="8" key="2">
    <citation type="submission" date="2020-05" db="UniProtKB">
        <authorList>
            <consortium name="EnsemblMetazoa"/>
        </authorList>
    </citation>
    <scope>IDENTIFICATION</scope>
    <source>
        <strain evidence="8">LVP_AGWG</strain>
    </source>
</reference>
<evidence type="ECO:0000256" key="2">
    <source>
        <dbReference type="ARBA" id="ARBA00022487"/>
    </source>
</evidence>
<dbReference type="EC" id="3.1.1.-" evidence="6"/>
<keyword evidence="3 6" id="KW-0378">Hydrolase</keyword>
<feature type="chain" id="PRO_5036529613" description="Carboxylic ester hydrolase" evidence="6">
    <location>
        <begin position="21"/>
        <end position="557"/>
    </location>
</feature>
<proteinExistence type="inferred from homology"/>
<keyword evidence="2" id="KW-0719">Serine esterase</keyword>
<dbReference type="Pfam" id="PF00135">
    <property type="entry name" value="COesterase"/>
    <property type="match status" value="1"/>
</dbReference>
<keyword evidence="9" id="KW-1185">Reference proteome</keyword>
<feature type="signal peptide" evidence="6">
    <location>
        <begin position="1"/>
        <end position="20"/>
    </location>
</feature>
<dbReference type="VEuPathDB" id="VectorBase:AAEL005199"/>